<dbReference type="InterPro" id="IPR045497">
    <property type="entry name" value="DUF6438"/>
</dbReference>
<feature type="domain" description="DUF6438" evidence="2">
    <location>
        <begin position="189"/>
        <end position="298"/>
    </location>
</feature>
<organism evidence="3 4">
    <name type="scientific">Hymenobacter properus</name>
    <dbReference type="NCBI Taxonomy" id="2791026"/>
    <lineage>
        <taxon>Bacteria</taxon>
        <taxon>Pseudomonadati</taxon>
        <taxon>Bacteroidota</taxon>
        <taxon>Cytophagia</taxon>
        <taxon>Cytophagales</taxon>
        <taxon>Hymenobacteraceae</taxon>
        <taxon>Hymenobacter</taxon>
    </lineage>
</organism>
<accession>A0A931BI30</accession>
<comment type="caution">
    <text evidence="3">The sequence shown here is derived from an EMBL/GenBank/DDBJ whole genome shotgun (WGS) entry which is preliminary data.</text>
</comment>
<dbReference type="Pfam" id="PF20033">
    <property type="entry name" value="DUF6438"/>
    <property type="match status" value="1"/>
</dbReference>
<keyword evidence="4" id="KW-1185">Reference proteome</keyword>
<evidence type="ECO:0000313" key="3">
    <source>
        <dbReference type="EMBL" id="MBF9140598.1"/>
    </source>
</evidence>
<dbReference type="EMBL" id="JADQDP010000001">
    <property type="protein sequence ID" value="MBF9140598.1"/>
    <property type="molecule type" value="Genomic_DNA"/>
</dbReference>
<dbReference type="RefSeq" id="WP_196284940.1">
    <property type="nucleotide sequence ID" value="NZ_JADQDP010000001.1"/>
</dbReference>
<evidence type="ECO:0000259" key="2">
    <source>
        <dbReference type="Pfam" id="PF20033"/>
    </source>
</evidence>
<reference evidence="3 4" key="1">
    <citation type="submission" date="2020-11" db="EMBL/GenBank/DDBJ databases">
        <authorList>
            <person name="Kim M.K."/>
        </authorList>
    </citation>
    <scope>NUCLEOTIDE SEQUENCE [LARGE SCALE GENOMIC DNA]</scope>
    <source>
        <strain evidence="3 4">BT439</strain>
    </source>
</reference>
<keyword evidence="1" id="KW-0732">Signal</keyword>
<gene>
    <name evidence="3" type="ORF">I2I01_03070</name>
</gene>
<protein>
    <recommendedName>
        <fullName evidence="2">DUF6438 domain-containing protein</fullName>
    </recommendedName>
</protein>
<dbReference type="AlphaFoldDB" id="A0A931BI30"/>
<dbReference type="Proteomes" id="UP000645610">
    <property type="component" value="Unassembled WGS sequence"/>
</dbReference>
<proteinExistence type="predicted"/>
<feature type="chain" id="PRO_5037532705" description="DUF6438 domain-containing protein" evidence="1">
    <location>
        <begin position="21"/>
        <end position="304"/>
    </location>
</feature>
<evidence type="ECO:0000256" key="1">
    <source>
        <dbReference type="SAM" id="SignalP"/>
    </source>
</evidence>
<name>A0A931BI30_9BACT</name>
<feature type="signal peptide" evidence="1">
    <location>
        <begin position="1"/>
        <end position="20"/>
    </location>
</feature>
<evidence type="ECO:0000313" key="4">
    <source>
        <dbReference type="Proteomes" id="UP000645610"/>
    </source>
</evidence>
<sequence length="304" mass="34583">MTLKSLLTLLLILQYSTANAQIDTLRSKASIEAYLKHRYHYKSFQLKEVNSIIKDSTALPASDPKYWLKADFNHDGKIDLFAAASVDEGKRGVHDLFLILASDHKHYSKVDIGHPLDYWMHGGTTSWAIYSKSNLDYLVMYCLTAKIPRLKTGGWGIRLAYTVTHDTLSVLDAKPIVYASHPSKLKIESIKFSTTQYFGTCPVFQLIIKQDGSVSYKGIEYVEKKGDFNLIMTKSELNYLNKLLTNLNLPLLEDNYQVDYTDSQTAYLTIRYTNGQTKEIEDYGLQGTFGLATLYSFLFGLRNF</sequence>